<feature type="compositionally biased region" description="Basic residues" evidence="1">
    <location>
        <begin position="65"/>
        <end position="83"/>
    </location>
</feature>
<dbReference type="OrthoDB" id="7744104at2759"/>
<dbReference type="PRINTS" id="PR00929">
    <property type="entry name" value="ATHOOK"/>
</dbReference>
<dbReference type="Proteomes" id="UP000069272">
    <property type="component" value="Chromosome 2R"/>
</dbReference>
<sequence>MSDVETQEPKKGRGRPATVERNSVAPKKRARALSPKDTKLAEEREREKAVVSDEGGDSGEEPSPKRGRGRPKGVVKKGAKAAKKAPAATGRGRGRGKKKPTKDSSDEEDEDDDENEEDDDEEEEEDDLEDSEENEENFDNDESD</sequence>
<organism evidence="2 3">
    <name type="scientific">Anopheles albimanus</name>
    <name type="common">New world malaria mosquito</name>
    <dbReference type="NCBI Taxonomy" id="7167"/>
    <lineage>
        <taxon>Eukaryota</taxon>
        <taxon>Metazoa</taxon>
        <taxon>Ecdysozoa</taxon>
        <taxon>Arthropoda</taxon>
        <taxon>Hexapoda</taxon>
        <taxon>Insecta</taxon>
        <taxon>Pterygota</taxon>
        <taxon>Neoptera</taxon>
        <taxon>Endopterygota</taxon>
        <taxon>Diptera</taxon>
        <taxon>Nematocera</taxon>
        <taxon>Culicoidea</taxon>
        <taxon>Culicidae</taxon>
        <taxon>Anophelinae</taxon>
        <taxon>Anopheles</taxon>
    </lineage>
</organism>
<evidence type="ECO:0000313" key="3">
    <source>
        <dbReference type="Proteomes" id="UP000069272"/>
    </source>
</evidence>
<dbReference type="STRING" id="7167.A0A182FAY7"/>
<dbReference type="RefSeq" id="XP_035782919.1">
    <property type="nucleotide sequence ID" value="XM_035927026.1"/>
</dbReference>
<accession>A0A182FAY7</accession>
<keyword evidence="3" id="KW-1185">Reference proteome</keyword>
<dbReference type="KEGG" id="aali:118461563"/>
<reference evidence="2 3" key="1">
    <citation type="journal article" date="2017" name="G3 (Bethesda)">
        <title>The Physical Genome Mapping of Anopheles albimanus Corrected Scaffold Misassemblies and Identified Interarm Rearrangements in Genus Anopheles.</title>
        <authorList>
            <person name="Artemov G.N."/>
            <person name="Peery A.N."/>
            <person name="Jiang X."/>
            <person name="Tu Z."/>
            <person name="Stegniy V.N."/>
            <person name="Sharakhova M.V."/>
            <person name="Sharakhov I.V."/>
        </authorList>
    </citation>
    <scope>NUCLEOTIDE SEQUENCE [LARGE SCALE GENOMIC DNA]</scope>
    <source>
        <strain evidence="2 3">ALBI9_A</strain>
    </source>
</reference>
<dbReference type="AlphaFoldDB" id="A0A182FAY7"/>
<name>A0A182FAY7_ANOAL</name>
<dbReference type="VEuPathDB" id="VectorBase:AALB20_028221"/>
<proteinExistence type="predicted"/>
<dbReference type="GeneID" id="118461563"/>
<evidence type="ECO:0000256" key="1">
    <source>
        <dbReference type="SAM" id="MobiDB-lite"/>
    </source>
</evidence>
<dbReference type="VEuPathDB" id="VectorBase:AALB003667"/>
<protein>
    <submittedName>
        <fullName evidence="2">Uncharacterized protein</fullName>
    </submittedName>
</protein>
<dbReference type="RefSeq" id="XP_035782920.1">
    <property type="nucleotide sequence ID" value="XM_035927027.1"/>
</dbReference>
<dbReference type="InterPro" id="IPR017956">
    <property type="entry name" value="AT_hook_DNA-bd_motif"/>
</dbReference>
<feature type="region of interest" description="Disordered" evidence="1">
    <location>
        <begin position="1"/>
        <end position="144"/>
    </location>
</feature>
<dbReference type="EnsemblMetazoa" id="AALB003667-RA">
    <property type="protein sequence ID" value="AALB003667-PA"/>
    <property type="gene ID" value="AALB003667"/>
</dbReference>
<dbReference type="GO" id="GO:0003677">
    <property type="term" value="F:DNA binding"/>
    <property type="evidence" value="ECO:0007669"/>
    <property type="project" value="InterPro"/>
</dbReference>
<evidence type="ECO:0000313" key="2">
    <source>
        <dbReference type="EnsemblMetazoa" id="AALB003667-PA"/>
    </source>
</evidence>
<feature type="compositionally biased region" description="Acidic residues" evidence="1">
    <location>
        <begin position="105"/>
        <end position="144"/>
    </location>
</feature>
<reference evidence="2" key="2">
    <citation type="submission" date="2022-08" db="UniProtKB">
        <authorList>
            <consortium name="EnsemblMetazoa"/>
        </authorList>
    </citation>
    <scope>IDENTIFICATION</scope>
    <source>
        <strain evidence="2">STECLA/ALBI9_A</strain>
    </source>
</reference>
<feature type="compositionally biased region" description="Basic and acidic residues" evidence="1">
    <location>
        <begin position="34"/>
        <end position="51"/>
    </location>
</feature>